<evidence type="ECO:0000259" key="8">
    <source>
        <dbReference type="PROSITE" id="PS51294"/>
    </source>
</evidence>
<dbReference type="NCBIfam" id="TIGR01557">
    <property type="entry name" value="myb_SHAQKYF"/>
    <property type="match status" value="1"/>
</dbReference>
<evidence type="ECO:0000256" key="1">
    <source>
        <dbReference type="ARBA" id="ARBA00004123"/>
    </source>
</evidence>
<feature type="domain" description="HTH myb-type" evidence="8">
    <location>
        <begin position="17"/>
        <end position="77"/>
    </location>
</feature>
<keyword evidence="4" id="KW-0175">Coiled coil</keyword>
<comment type="similarity">
    <text evidence="2">Belongs to the MYB-CC family.</text>
</comment>
<feature type="compositionally biased region" description="Basic and acidic residues" evidence="7">
    <location>
        <begin position="233"/>
        <end position="253"/>
    </location>
</feature>
<evidence type="ECO:0000313" key="10">
    <source>
        <dbReference type="Proteomes" id="UP001604336"/>
    </source>
</evidence>
<feature type="compositionally biased region" description="Low complexity" evidence="7">
    <location>
        <begin position="222"/>
        <end position="232"/>
    </location>
</feature>
<dbReference type="SUPFAM" id="SSF46689">
    <property type="entry name" value="Homeodomain-like"/>
    <property type="match status" value="1"/>
</dbReference>
<keyword evidence="10" id="KW-1185">Reference proteome</keyword>
<protein>
    <submittedName>
        <fullName evidence="9">Homeodomain-like superfamily protein</fullName>
    </submittedName>
</protein>
<dbReference type="AlphaFoldDB" id="A0ABD1W054"/>
<name>A0ABD1W054_9LAMI</name>
<dbReference type="Gene3D" id="1.10.10.60">
    <property type="entry name" value="Homeodomain-like"/>
    <property type="match status" value="1"/>
</dbReference>
<evidence type="ECO:0000256" key="6">
    <source>
        <dbReference type="ARBA" id="ARBA00023242"/>
    </source>
</evidence>
<comment type="subcellular location">
    <subcellularLocation>
        <location evidence="1">Nucleus</location>
    </subcellularLocation>
</comment>
<feature type="region of interest" description="Disordered" evidence="7">
    <location>
        <begin position="76"/>
        <end position="96"/>
    </location>
</feature>
<dbReference type="FunFam" id="1.10.10.60:FF:000002">
    <property type="entry name" value="Myb family transcription factor"/>
    <property type="match status" value="1"/>
</dbReference>
<dbReference type="PROSITE" id="PS51294">
    <property type="entry name" value="HTH_MYB"/>
    <property type="match status" value="1"/>
</dbReference>
<organism evidence="9 10">
    <name type="scientific">Abeliophyllum distichum</name>
    <dbReference type="NCBI Taxonomy" id="126358"/>
    <lineage>
        <taxon>Eukaryota</taxon>
        <taxon>Viridiplantae</taxon>
        <taxon>Streptophyta</taxon>
        <taxon>Embryophyta</taxon>
        <taxon>Tracheophyta</taxon>
        <taxon>Spermatophyta</taxon>
        <taxon>Magnoliopsida</taxon>
        <taxon>eudicotyledons</taxon>
        <taxon>Gunneridae</taxon>
        <taxon>Pentapetalae</taxon>
        <taxon>asterids</taxon>
        <taxon>lamiids</taxon>
        <taxon>Lamiales</taxon>
        <taxon>Oleaceae</taxon>
        <taxon>Forsythieae</taxon>
        <taxon>Abeliophyllum</taxon>
    </lineage>
</organism>
<comment type="caution">
    <text evidence="9">The sequence shown here is derived from an EMBL/GenBank/DDBJ whole genome shotgun (WGS) entry which is preliminary data.</text>
</comment>
<keyword evidence="5" id="KW-0804">Transcription</keyword>
<evidence type="ECO:0000256" key="7">
    <source>
        <dbReference type="SAM" id="MobiDB-lite"/>
    </source>
</evidence>
<accession>A0ABD1W054</accession>
<dbReference type="Pfam" id="PF00249">
    <property type="entry name" value="Myb_DNA-binding"/>
    <property type="match status" value="1"/>
</dbReference>
<sequence>MALHNARNRDMSLVLSSDAKPRLKWTQELHERFVDAVYQLGGANKATPKSLMRVMGINGLTLYHLKSHLQKYRMGKNQQSQSYYDDNEQENYSSDNQSHFTGKICDGEQNQINEGLQIAHALQVQMEVQKKLHEQIEVQRHLQLRIEAQGKYLQSVLKKAQETLAGYSSSSTEVEQAKAQLSQLVAMVDTGCTSPSLSVLTESEGLFLKDAKNILPRHTGCSLESSMTSAESSGREEETRPMHEVDDNEKNKVSETCTRKRNSIVLSLMEMHPAEKSGSESESSQMKRNRINICDGNSIEQQSGKTSEGHRSHEQFIQCGLLETFDLNIKCVTEFDSGPKVIDLNCNTVEQFNGNL</sequence>
<evidence type="ECO:0000256" key="2">
    <source>
        <dbReference type="ARBA" id="ARBA00006783"/>
    </source>
</evidence>
<dbReference type="InterPro" id="IPR025756">
    <property type="entry name" value="Myb_CC_LHEQLE"/>
</dbReference>
<keyword evidence="6" id="KW-0539">Nucleus</keyword>
<evidence type="ECO:0000256" key="4">
    <source>
        <dbReference type="ARBA" id="ARBA00023054"/>
    </source>
</evidence>
<gene>
    <name evidence="9" type="ORF">Adt_03935</name>
</gene>
<dbReference type="InterPro" id="IPR046955">
    <property type="entry name" value="PHR1-like"/>
</dbReference>
<evidence type="ECO:0000256" key="5">
    <source>
        <dbReference type="ARBA" id="ARBA00023163"/>
    </source>
</evidence>
<dbReference type="InterPro" id="IPR009057">
    <property type="entry name" value="Homeodomain-like_sf"/>
</dbReference>
<dbReference type="InterPro" id="IPR006447">
    <property type="entry name" value="Myb_dom_plants"/>
</dbReference>
<dbReference type="GO" id="GO:0005634">
    <property type="term" value="C:nucleus"/>
    <property type="evidence" value="ECO:0007669"/>
    <property type="project" value="UniProtKB-SubCell"/>
</dbReference>
<reference evidence="10" key="1">
    <citation type="submission" date="2024-07" db="EMBL/GenBank/DDBJ databases">
        <title>Two chromosome-level genome assemblies of Korean endemic species Abeliophyllum distichum and Forsythia ovata (Oleaceae).</title>
        <authorList>
            <person name="Jang H."/>
        </authorList>
    </citation>
    <scope>NUCLEOTIDE SEQUENCE [LARGE SCALE GENOMIC DNA]</scope>
</reference>
<evidence type="ECO:0000313" key="9">
    <source>
        <dbReference type="EMBL" id="KAL2542957.1"/>
    </source>
</evidence>
<dbReference type="InterPro" id="IPR017930">
    <property type="entry name" value="Myb_dom"/>
</dbReference>
<dbReference type="InterPro" id="IPR001005">
    <property type="entry name" value="SANT/Myb"/>
</dbReference>
<dbReference type="PANTHER" id="PTHR31499">
    <property type="entry name" value="MYB FAMILY TRANSCRIPTION FACTOR PHL11"/>
    <property type="match status" value="1"/>
</dbReference>
<evidence type="ECO:0000256" key="3">
    <source>
        <dbReference type="ARBA" id="ARBA00023015"/>
    </source>
</evidence>
<feature type="region of interest" description="Disordered" evidence="7">
    <location>
        <begin position="222"/>
        <end position="254"/>
    </location>
</feature>
<dbReference type="Pfam" id="PF14379">
    <property type="entry name" value="Myb_CC_LHEQLE"/>
    <property type="match status" value="1"/>
</dbReference>
<dbReference type="Proteomes" id="UP001604336">
    <property type="component" value="Unassembled WGS sequence"/>
</dbReference>
<dbReference type="EMBL" id="JBFOLK010000001">
    <property type="protein sequence ID" value="KAL2542957.1"/>
    <property type="molecule type" value="Genomic_DNA"/>
</dbReference>
<proteinExistence type="inferred from homology"/>
<dbReference type="PANTHER" id="PTHR31499:SF11">
    <property type="entry name" value="MYB FAMILY TRANSCRIPTION FACTOR PHL8"/>
    <property type="match status" value="1"/>
</dbReference>
<keyword evidence="3" id="KW-0805">Transcription regulation</keyword>